<feature type="compositionally biased region" description="Polar residues" evidence="1">
    <location>
        <begin position="34"/>
        <end position="48"/>
    </location>
</feature>
<feature type="region of interest" description="Disordered" evidence="1">
    <location>
        <begin position="20"/>
        <end position="84"/>
    </location>
</feature>
<protein>
    <submittedName>
        <fullName evidence="2">Uncharacterized protein</fullName>
    </submittedName>
</protein>
<feature type="compositionally biased region" description="Basic and acidic residues" evidence="1">
    <location>
        <begin position="75"/>
        <end position="84"/>
    </location>
</feature>
<evidence type="ECO:0000313" key="2">
    <source>
        <dbReference type="EMBL" id="SMG02274.1"/>
    </source>
</evidence>
<name>A0A238HAA4_9BURK</name>
<evidence type="ECO:0000313" key="3">
    <source>
        <dbReference type="Proteomes" id="UP000198460"/>
    </source>
</evidence>
<dbReference type="Proteomes" id="UP000198460">
    <property type="component" value="Unassembled WGS sequence"/>
</dbReference>
<gene>
    <name evidence="2" type="ORF">BSIN_0894</name>
</gene>
<dbReference type="AlphaFoldDB" id="A0A238HAA4"/>
<dbReference type="EMBL" id="FXAN01000094">
    <property type="protein sequence ID" value="SMG02274.1"/>
    <property type="molecule type" value="Genomic_DNA"/>
</dbReference>
<organism evidence="2 3">
    <name type="scientific">Burkholderia singularis</name>
    <dbReference type="NCBI Taxonomy" id="1503053"/>
    <lineage>
        <taxon>Bacteria</taxon>
        <taxon>Pseudomonadati</taxon>
        <taxon>Pseudomonadota</taxon>
        <taxon>Betaproteobacteria</taxon>
        <taxon>Burkholderiales</taxon>
        <taxon>Burkholderiaceae</taxon>
        <taxon>Burkholderia</taxon>
        <taxon>pseudomallei group</taxon>
    </lineage>
</organism>
<accession>A0A238HAA4</accession>
<evidence type="ECO:0000256" key="1">
    <source>
        <dbReference type="SAM" id="MobiDB-lite"/>
    </source>
</evidence>
<proteinExistence type="predicted"/>
<sequence length="84" mass="9673">MRGWCLRTSRQDRADYATRHARHYAQKSKKTIKNSELSGSASTCISTTRHMRRTGRALPPRSSPQPMPQRVNARVAHDNRQISR</sequence>
<reference evidence="2 3" key="1">
    <citation type="submission" date="2017-04" db="EMBL/GenBank/DDBJ databases">
        <authorList>
            <person name="Afonso C.L."/>
            <person name="Miller P.J."/>
            <person name="Scott M.A."/>
            <person name="Spackman E."/>
            <person name="Goraichik I."/>
            <person name="Dimitrov K.M."/>
            <person name="Suarez D.L."/>
            <person name="Swayne D.E."/>
        </authorList>
    </citation>
    <scope>NUCLEOTIDE SEQUENCE [LARGE SCALE GENOMIC DNA]</scope>
    <source>
        <strain evidence="2">LMG 28154</strain>
    </source>
</reference>
<feature type="compositionally biased region" description="Basic residues" evidence="1">
    <location>
        <begin position="20"/>
        <end position="32"/>
    </location>
</feature>